<dbReference type="RefSeq" id="WP_049833524.1">
    <property type="nucleotide sequence ID" value="NZ_CP012160.1"/>
</dbReference>
<evidence type="ECO:0000313" key="2">
    <source>
        <dbReference type="Proteomes" id="UP000067444"/>
    </source>
</evidence>
<evidence type="ECO:0000313" key="1">
    <source>
        <dbReference type="EMBL" id="AKS45102.1"/>
    </source>
</evidence>
<dbReference type="AlphaFoldDB" id="A0A0K0Y2H1"/>
<dbReference type="OrthoDB" id="9796530at2"/>
<reference evidence="1 2" key="1">
    <citation type="journal article" date="2015" name="Genome Announc.">
        <title>Closed Genome Sequence of Octadecabacter temperatus SB1, the First Mesophilic Species of the Genus Octadecabacter.</title>
        <authorList>
            <person name="Voget S."/>
            <person name="Billerbeck S."/>
            <person name="Simon M."/>
            <person name="Daniel R."/>
        </authorList>
    </citation>
    <scope>NUCLEOTIDE SEQUENCE [LARGE SCALE GENOMIC DNA]</scope>
    <source>
        <strain evidence="1 2">SB1</strain>
    </source>
</reference>
<dbReference type="Pfam" id="PF14240">
    <property type="entry name" value="YHYH"/>
    <property type="match status" value="1"/>
</dbReference>
<dbReference type="InterPro" id="IPR025924">
    <property type="entry name" value="YHYH_dom"/>
</dbReference>
<dbReference type="EMBL" id="CP012160">
    <property type="protein sequence ID" value="AKS45102.1"/>
    <property type="molecule type" value="Genomic_DNA"/>
</dbReference>
<dbReference type="KEGG" id="otm:OSB_05390"/>
<sequence length="370" mass="38762">MFHFRRSTAVACLALAPLVAQAQINVDSISQDALVSTPESVDCTLTDGSTATCLEITVKYVPENLEVGPFCPAMIDDIGGIWDWDGDEAGLYRIDAAFLTMLDEMGYHFYDEDGTVHVFDIRVEGPTDDNECISGSFDEAVEMTMLIPTTPVMADAPVSLGTVAKVGVSLSGVPVFADAPSALDTGHMPALDVCAGHVDPGGWYHYHGTATDLDTVYDHAGVEGSCANAIQDAKVQFGYAFDGFAIMGSLEHDGSVPRDLDECGGHVDGDTYHYHASEEFPNLPTCLVGLQAEDNYSTNAAGGIGAEGKGPGGQGGRPDFAAMAEALGVDEQLLARTLEEAGGPQADLAAVAAVLGVDEDALRAALPQRP</sequence>
<name>A0A0K0Y2H1_9RHOB</name>
<organism evidence="1 2">
    <name type="scientific">Octadecabacter temperatus</name>
    <dbReference type="NCBI Taxonomy" id="1458307"/>
    <lineage>
        <taxon>Bacteria</taxon>
        <taxon>Pseudomonadati</taxon>
        <taxon>Pseudomonadota</taxon>
        <taxon>Alphaproteobacteria</taxon>
        <taxon>Rhodobacterales</taxon>
        <taxon>Roseobacteraceae</taxon>
        <taxon>Octadecabacter</taxon>
    </lineage>
</organism>
<accession>A0A0K0Y2H1</accession>
<keyword evidence="2" id="KW-1185">Reference proteome</keyword>
<gene>
    <name evidence="1" type="ORF">OSB_05390</name>
</gene>
<dbReference type="Proteomes" id="UP000067444">
    <property type="component" value="Chromosome"/>
</dbReference>
<protein>
    <submittedName>
        <fullName evidence="1">Uncharacterized protein</fullName>
    </submittedName>
</protein>
<proteinExistence type="predicted"/>
<dbReference type="STRING" id="1458307.OSB_05390"/>